<comment type="caution">
    <text evidence="5">The sequence shown here is derived from an EMBL/GenBank/DDBJ whole genome shotgun (WGS) entry which is preliminary data.</text>
</comment>
<name>A0A848GB70_9RHOO</name>
<dbReference type="Proteomes" id="UP000580043">
    <property type="component" value="Unassembled WGS sequence"/>
</dbReference>
<keyword evidence="2 3" id="KW-0378">Hydrolase</keyword>
<dbReference type="CDD" id="cd03442">
    <property type="entry name" value="BFIT_BACH"/>
    <property type="match status" value="1"/>
</dbReference>
<dbReference type="PROSITE" id="PS51770">
    <property type="entry name" value="HOTDOG_ACOT"/>
    <property type="match status" value="1"/>
</dbReference>
<sequence>MTLATPSTTPPSRPRETVFVEMVFPDQANHYGTLYGGNALGLLGKAAFVTATRFARCAVVMAASGHVDFHVPVKLGQMLELTGRIIRVGRSSMSVEVSGMAETLAGGERTPALRGCFEMVAVDGEGRPRAIDPDDGHPVLPT</sequence>
<comment type="similarity">
    <text evidence="1">Belongs to the acyl coenzyme A hydrolase family.</text>
</comment>
<keyword evidence="6" id="KW-1185">Reference proteome</keyword>
<feature type="domain" description="HotDog ACOT-type" evidence="4">
    <location>
        <begin position="13"/>
        <end position="125"/>
    </location>
</feature>
<dbReference type="PANTHER" id="PTHR11049">
    <property type="entry name" value="ACYL COENZYME A THIOESTER HYDROLASE"/>
    <property type="match status" value="1"/>
</dbReference>
<dbReference type="Pfam" id="PF03061">
    <property type="entry name" value="4HBT"/>
    <property type="match status" value="1"/>
</dbReference>
<dbReference type="RefSeq" id="WP_169148154.1">
    <property type="nucleotide sequence ID" value="NZ_JABBGA010000031.1"/>
</dbReference>
<proteinExistence type="inferred from homology"/>
<evidence type="ECO:0000256" key="3">
    <source>
        <dbReference type="PROSITE-ProRule" id="PRU01106"/>
    </source>
</evidence>
<protein>
    <submittedName>
        <fullName evidence="5">Acyl-CoA thioesterase</fullName>
    </submittedName>
</protein>
<dbReference type="GO" id="GO:0006637">
    <property type="term" value="P:acyl-CoA metabolic process"/>
    <property type="evidence" value="ECO:0007669"/>
    <property type="project" value="TreeGrafter"/>
</dbReference>
<dbReference type="GO" id="GO:0052816">
    <property type="term" value="F:long-chain fatty acyl-CoA hydrolase activity"/>
    <property type="evidence" value="ECO:0007669"/>
    <property type="project" value="TreeGrafter"/>
</dbReference>
<evidence type="ECO:0000313" key="6">
    <source>
        <dbReference type="Proteomes" id="UP000580043"/>
    </source>
</evidence>
<dbReference type="AlphaFoldDB" id="A0A848GB70"/>
<dbReference type="PANTHER" id="PTHR11049:SF24">
    <property type="entry name" value="CYTOSOLIC ACYL COENZYME A THIOESTER HYDROLASE"/>
    <property type="match status" value="1"/>
</dbReference>
<evidence type="ECO:0000313" key="5">
    <source>
        <dbReference type="EMBL" id="NML28630.1"/>
    </source>
</evidence>
<dbReference type="GO" id="GO:0005829">
    <property type="term" value="C:cytosol"/>
    <property type="evidence" value="ECO:0007669"/>
    <property type="project" value="TreeGrafter"/>
</dbReference>
<gene>
    <name evidence="5" type="ORF">HHL15_22975</name>
</gene>
<dbReference type="InterPro" id="IPR006683">
    <property type="entry name" value="Thioestr_dom"/>
</dbReference>
<dbReference type="SUPFAM" id="SSF54637">
    <property type="entry name" value="Thioesterase/thiol ester dehydrase-isomerase"/>
    <property type="match status" value="1"/>
</dbReference>
<dbReference type="EMBL" id="JABBGA010000031">
    <property type="protein sequence ID" value="NML28630.1"/>
    <property type="molecule type" value="Genomic_DNA"/>
</dbReference>
<accession>A0A848GB70</accession>
<evidence type="ECO:0000256" key="2">
    <source>
        <dbReference type="ARBA" id="ARBA00022801"/>
    </source>
</evidence>
<dbReference type="InterPro" id="IPR029069">
    <property type="entry name" value="HotDog_dom_sf"/>
</dbReference>
<dbReference type="InterPro" id="IPR040170">
    <property type="entry name" value="Cytosol_ACT"/>
</dbReference>
<dbReference type="InterPro" id="IPR033120">
    <property type="entry name" value="HOTDOG_ACOT"/>
</dbReference>
<reference evidence="5 6" key="1">
    <citation type="submission" date="2020-04" db="EMBL/GenBank/DDBJ databases">
        <title>Zoogloea sp. G-4-1-14 isolated from soil.</title>
        <authorList>
            <person name="Dahal R.H."/>
        </authorList>
    </citation>
    <scope>NUCLEOTIDE SEQUENCE [LARGE SCALE GENOMIC DNA]</scope>
    <source>
        <strain evidence="5 6">G-4-1-14</strain>
    </source>
</reference>
<organism evidence="5 6">
    <name type="scientific">Zoogloea dura</name>
    <dbReference type="NCBI Taxonomy" id="2728840"/>
    <lineage>
        <taxon>Bacteria</taxon>
        <taxon>Pseudomonadati</taxon>
        <taxon>Pseudomonadota</taxon>
        <taxon>Betaproteobacteria</taxon>
        <taxon>Rhodocyclales</taxon>
        <taxon>Zoogloeaceae</taxon>
        <taxon>Zoogloea</taxon>
    </lineage>
</organism>
<evidence type="ECO:0000256" key="1">
    <source>
        <dbReference type="ARBA" id="ARBA00010458"/>
    </source>
</evidence>
<dbReference type="GO" id="GO:0009062">
    <property type="term" value="P:fatty acid catabolic process"/>
    <property type="evidence" value="ECO:0007669"/>
    <property type="project" value="TreeGrafter"/>
</dbReference>
<dbReference type="Gene3D" id="3.10.129.10">
    <property type="entry name" value="Hotdog Thioesterase"/>
    <property type="match status" value="1"/>
</dbReference>
<evidence type="ECO:0000259" key="4">
    <source>
        <dbReference type="PROSITE" id="PS51770"/>
    </source>
</evidence>